<dbReference type="InterPro" id="IPR023370">
    <property type="entry name" value="TrmO-like_N"/>
</dbReference>
<reference evidence="4 5" key="1">
    <citation type="submission" date="2018-06" db="EMBL/GenBank/DDBJ databases">
        <title>Extensive metabolic versatility and redundancy in microbially diverse, dynamic hydrothermal sediments.</title>
        <authorList>
            <person name="Dombrowski N."/>
            <person name="Teske A."/>
            <person name="Baker B.J."/>
        </authorList>
    </citation>
    <scope>NUCLEOTIDE SEQUENCE [LARGE SCALE GENOMIC DNA]</scope>
    <source>
        <strain evidence="4">B7_G13</strain>
    </source>
</reference>
<dbReference type="SUPFAM" id="SSF118196">
    <property type="entry name" value="YaeB-like"/>
    <property type="match status" value="1"/>
</dbReference>
<dbReference type="InterPro" id="IPR036414">
    <property type="entry name" value="YaeB_N_sf"/>
</dbReference>
<dbReference type="InterPro" id="IPR023368">
    <property type="entry name" value="UPF0066_cons_site"/>
</dbReference>
<dbReference type="Pfam" id="PF01980">
    <property type="entry name" value="TrmO_N"/>
    <property type="match status" value="1"/>
</dbReference>
<dbReference type="PROSITE" id="PS51668">
    <property type="entry name" value="TSAA_2"/>
    <property type="match status" value="1"/>
</dbReference>
<evidence type="ECO:0000313" key="4">
    <source>
        <dbReference type="EMBL" id="RLE08424.1"/>
    </source>
</evidence>
<dbReference type="InterPro" id="IPR040372">
    <property type="entry name" value="YaeB-like"/>
</dbReference>
<dbReference type="InterPro" id="IPR036413">
    <property type="entry name" value="YaeB-like_sf"/>
</dbReference>
<dbReference type="CDD" id="cd09281">
    <property type="entry name" value="UPF0066"/>
    <property type="match status" value="1"/>
</dbReference>
<gene>
    <name evidence="4" type="primary">tsaA</name>
    <name evidence="4" type="ORF">DRZ78_01125</name>
</gene>
<dbReference type="NCBIfam" id="TIGR00104">
    <property type="entry name" value="tRNA_TsaA"/>
    <property type="match status" value="1"/>
</dbReference>
<evidence type="ECO:0000313" key="5">
    <source>
        <dbReference type="Proteomes" id="UP000277457"/>
    </source>
</evidence>
<comment type="caution">
    <text evidence="4">The sequence shown here is derived from an EMBL/GenBank/DDBJ whole genome shotgun (WGS) entry which is preliminary data.</text>
</comment>
<accession>A0A662D6C6</accession>
<proteinExistence type="inferred from homology"/>
<feature type="domain" description="TsaA-like" evidence="3">
    <location>
        <begin position="3"/>
        <end position="116"/>
    </location>
</feature>
<dbReference type="AlphaFoldDB" id="A0A662D6C6"/>
<dbReference type="GO" id="GO:0008168">
    <property type="term" value="F:methyltransferase activity"/>
    <property type="evidence" value="ECO:0007669"/>
    <property type="project" value="UniProtKB-KW"/>
</dbReference>
<name>A0A662D6C6_UNCAE</name>
<dbReference type="GO" id="GO:0032259">
    <property type="term" value="P:methylation"/>
    <property type="evidence" value="ECO:0007669"/>
    <property type="project" value="UniProtKB-KW"/>
</dbReference>
<dbReference type="Gene3D" id="2.40.30.70">
    <property type="entry name" value="YaeB-like"/>
    <property type="match status" value="1"/>
</dbReference>
<dbReference type="Proteomes" id="UP000277457">
    <property type="component" value="Unassembled WGS sequence"/>
</dbReference>
<comment type="similarity">
    <text evidence="2">Belongs to the tRNA methyltransferase O family.</text>
</comment>
<keyword evidence="1" id="KW-0949">S-adenosyl-L-methionine</keyword>
<keyword evidence="4" id="KW-0489">Methyltransferase</keyword>
<organism evidence="4 5">
    <name type="scientific">Aerophobetes bacterium</name>
    <dbReference type="NCBI Taxonomy" id="2030807"/>
    <lineage>
        <taxon>Bacteria</taxon>
        <taxon>Candidatus Aerophobota</taxon>
    </lineage>
</organism>
<sequence>MKLYQIGTAYRSKEEMMRIEIYPRYAKGLDGIERLKKIYVLYWMHRLNEEDRKTLRAHPRGNKASPLTGVFALRSPMRPNPIGLTCVELVKRENNNLFVKGLDALDGSPVIDIKSG</sequence>
<dbReference type="PANTHER" id="PTHR12818:SF0">
    <property type="entry name" value="TRNA (ADENINE(37)-N6)-METHYLTRANSFERASE"/>
    <property type="match status" value="1"/>
</dbReference>
<keyword evidence="4" id="KW-0808">Transferase</keyword>
<evidence type="ECO:0000256" key="1">
    <source>
        <dbReference type="ARBA" id="ARBA00022691"/>
    </source>
</evidence>
<protein>
    <submittedName>
        <fullName evidence="4">tRNA (N6-threonylcarbamoyladenosine(37)-N6)-methyltransferase TrmO</fullName>
    </submittedName>
</protein>
<dbReference type="PROSITE" id="PS01318">
    <property type="entry name" value="TSAA_1"/>
    <property type="match status" value="1"/>
</dbReference>
<dbReference type="EMBL" id="QMPY01000026">
    <property type="protein sequence ID" value="RLE08424.1"/>
    <property type="molecule type" value="Genomic_DNA"/>
</dbReference>
<evidence type="ECO:0000256" key="2">
    <source>
        <dbReference type="ARBA" id="ARBA00033753"/>
    </source>
</evidence>
<dbReference type="PANTHER" id="PTHR12818">
    <property type="entry name" value="TRNA (ADENINE(37)-N6)-METHYLTRANSFERASE"/>
    <property type="match status" value="1"/>
</dbReference>
<evidence type="ECO:0000259" key="3">
    <source>
        <dbReference type="PROSITE" id="PS51668"/>
    </source>
</evidence>